<keyword evidence="1" id="KW-1133">Transmembrane helix</keyword>
<proteinExistence type="predicted"/>
<sequence length="98" mass="10630">MQLKTARPELFWAVSGGLLASSCCVLQLVLNAFSVGCAGFSVLTPYRPVFAALTSASLAYTHHKYRDRRRTLLALALAFSLGSAPEIVDWPLYLALIA</sequence>
<dbReference type="AlphaFoldDB" id="A0AAW1NRB2"/>
<feature type="transmembrane region" description="Helical" evidence="1">
    <location>
        <begin position="12"/>
        <end position="33"/>
    </location>
</feature>
<evidence type="ECO:0000313" key="2">
    <source>
        <dbReference type="EMBL" id="KAK9795948.1"/>
    </source>
</evidence>
<dbReference type="PROSITE" id="PS51257">
    <property type="entry name" value="PROKAR_LIPOPROTEIN"/>
    <property type="match status" value="1"/>
</dbReference>
<keyword evidence="3" id="KW-1185">Reference proteome</keyword>
<keyword evidence="1" id="KW-0472">Membrane</keyword>
<keyword evidence="1" id="KW-0812">Transmembrane</keyword>
<accession>A0AAW1NRB2</accession>
<dbReference type="EMBL" id="JALJOQ010000120">
    <property type="protein sequence ID" value="KAK9795948.1"/>
    <property type="molecule type" value="Genomic_DNA"/>
</dbReference>
<evidence type="ECO:0000256" key="1">
    <source>
        <dbReference type="SAM" id="Phobius"/>
    </source>
</evidence>
<gene>
    <name evidence="2" type="ORF">WJX73_002658</name>
</gene>
<comment type="caution">
    <text evidence="2">The sequence shown here is derived from an EMBL/GenBank/DDBJ whole genome shotgun (WGS) entry which is preliminary data.</text>
</comment>
<feature type="transmembrane region" description="Helical" evidence="1">
    <location>
        <begin position="72"/>
        <end position="93"/>
    </location>
</feature>
<dbReference type="Proteomes" id="UP001465755">
    <property type="component" value="Unassembled WGS sequence"/>
</dbReference>
<protein>
    <submittedName>
        <fullName evidence="2">Uncharacterized protein</fullName>
    </submittedName>
</protein>
<name>A0AAW1NRB2_9CHLO</name>
<evidence type="ECO:0000313" key="3">
    <source>
        <dbReference type="Proteomes" id="UP001465755"/>
    </source>
</evidence>
<reference evidence="2 3" key="1">
    <citation type="journal article" date="2024" name="Nat. Commun.">
        <title>Phylogenomics reveals the evolutionary origins of lichenization in chlorophyte algae.</title>
        <authorList>
            <person name="Puginier C."/>
            <person name="Libourel C."/>
            <person name="Otte J."/>
            <person name="Skaloud P."/>
            <person name="Haon M."/>
            <person name="Grisel S."/>
            <person name="Petersen M."/>
            <person name="Berrin J.G."/>
            <person name="Delaux P.M."/>
            <person name="Dal Grande F."/>
            <person name="Keller J."/>
        </authorList>
    </citation>
    <scope>NUCLEOTIDE SEQUENCE [LARGE SCALE GENOMIC DNA]</scope>
    <source>
        <strain evidence="2 3">SAG 2036</strain>
    </source>
</reference>
<organism evidence="2 3">
    <name type="scientific">Symbiochloris irregularis</name>
    <dbReference type="NCBI Taxonomy" id="706552"/>
    <lineage>
        <taxon>Eukaryota</taxon>
        <taxon>Viridiplantae</taxon>
        <taxon>Chlorophyta</taxon>
        <taxon>core chlorophytes</taxon>
        <taxon>Trebouxiophyceae</taxon>
        <taxon>Trebouxiales</taxon>
        <taxon>Trebouxiaceae</taxon>
        <taxon>Symbiochloris</taxon>
    </lineage>
</organism>